<keyword evidence="2" id="KW-0813">Transport</keyword>
<dbReference type="STRING" id="633697.EubceDRAFT1_2783"/>
<organism evidence="6 7">
    <name type="scientific">Eubacterium cellulosolvens (strain ATCC 43171 / JCM 9499 / 6)</name>
    <name type="common">Cillobacterium cellulosolvens</name>
    <dbReference type="NCBI Taxonomy" id="633697"/>
    <lineage>
        <taxon>Bacteria</taxon>
        <taxon>Bacillati</taxon>
        <taxon>Bacillota</taxon>
        <taxon>Clostridia</taxon>
        <taxon>Eubacteriales</taxon>
        <taxon>Eubacteriaceae</taxon>
        <taxon>Eubacterium</taxon>
    </lineage>
</organism>
<evidence type="ECO:0000256" key="1">
    <source>
        <dbReference type="ARBA" id="ARBA00005417"/>
    </source>
</evidence>
<reference evidence="6 7" key="1">
    <citation type="submission" date="2010-08" db="EMBL/GenBank/DDBJ databases">
        <authorList>
            <consortium name="US DOE Joint Genome Institute (JGI-PGF)"/>
            <person name="Lucas S."/>
            <person name="Copeland A."/>
            <person name="Lapidus A."/>
            <person name="Cheng J.-F."/>
            <person name="Bruce D."/>
            <person name="Goodwin L."/>
            <person name="Pitluck S."/>
            <person name="Land M.L."/>
            <person name="Hauser L."/>
            <person name="Chang Y.-J."/>
            <person name="Anderson I.J."/>
            <person name="Johnson E."/>
            <person name="Mulhopadhyay B."/>
            <person name="Kyrpides N."/>
            <person name="Woyke T.J."/>
        </authorList>
    </citation>
    <scope>NUCLEOTIDE SEQUENCE [LARGE SCALE GENOMIC DNA]</scope>
    <source>
        <strain evidence="6 7">6</strain>
    </source>
</reference>
<dbReference type="PANTHER" id="PTHR42734:SF17">
    <property type="entry name" value="METAL TRANSPORT SYSTEM ATP-BINDING PROTEIN TM_0124-RELATED"/>
    <property type="match status" value="1"/>
</dbReference>
<dbReference type="Gene3D" id="3.40.50.300">
    <property type="entry name" value="P-loop containing nucleotide triphosphate hydrolases"/>
    <property type="match status" value="1"/>
</dbReference>
<protein>
    <submittedName>
        <fullName evidence="6">ATPase component of Mn/Zn ABC-type transporter</fullName>
    </submittedName>
</protein>
<dbReference type="EMBL" id="CM001487">
    <property type="protein sequence ID" value="EIM58482.1"/>
    <property type="molecule type" value="Genomic_DNA"/>
</dbReference>
<proteinExistence type="inferred from homology"/>
<dbReference type="PROSITE" id="PS50893">
    <property type="entry name" value="ABC_TRANSPORTER_2"/>
    <property type="match status" value="1"/>
</dbReference>
<evidence type="ECO:0000256" key="3">
    <source>
        <dbReference type="ARBA" id="ARBA00022741"/>
    </source>
</evidence>
<evidence type="ECO:0000256" key="4">
    <source>
        <dbReference type="ARBA" id="ARBA00022840"/>
    </source>
</evidence>
<evidence type="ECO:0000313" key="7">
    <source>
        <dbReference type="Proteomes" id="UP000005753"/>
    </source>
</evidence>
<dbReference type="GO" id="GO:0005524">
    <property type="term" value="F:ATP binding"/>
    <property type="evidence" value="ECO:0007669"/>
    <property type="project" value="UniProtKB-KW"/>
</dbReference>
<comment type="similarity">
    <text evidence="1">Belongs to the ABC transporter superfamily.</text>
</comment>
<dbReference type="HOGENOM" id="CLU_000604_1_11_9"/>
<dbReference type="SMART" id="SM00382">
    <property type="entry name" value="AAA"/>
    <property type="match status" value="1"/>
</dbReference>
<dbReference type="InterPro" id="IPR003439">
    <property type="entry name" value="ABC_transporter-like_ATP-bd"/>
</dbReference>
<evidence type="ECO:0000259" key="5">
    <source>
        <dbReference type="PROSITE" id="PS50893"/>
    </source>
</evidence>
<dbReference type="Pfam" id="PF00005">
    <property type="entry name" value="ABC_tran"/>
    <property type="match status" value="1"/>
</dbReference>
<name>I5AXF9_EUBC6</name>
<evidence type="ECO:0000313" key="6">
    <source>
        <dbReference type="EMBL" id="EIM58482.1"/>
    </source>
</evidence>
<keyword evidence="3" id="KW-0547">Nucleotide-binding</keyword>
<dbReference type="CDD" id="cd03235">
    <property type="entry name" value="ABC_Metallic_Cations"/>
    <property type="match status" value="1"/>
</dbReference>
<dbReference type="PANTHER" id="PTHR42734">
    <property type="entry name" value="METAL TRANSPORT SYSTEM ATP-BINDING PROTEIN TM_0124-RELATED"/>
    <property type="match status" value="1"/>
</dbReference>
<keyword evidence="4" id="KW-0067">ATP-binding</keyword>
<dbReference type="PROSITE" id="PS00211">
    <property type="entry name" value="ABC_TRANSPORTER_1"/>
    <property type="match status" value="1"/>
</dbReference>
<dbReference type="OrthoDB" id="9806726at2"/>
<dbReference type="AlphaFoldDB" id="I5AXF9"/>
<dbReference type="InterPro" id="IPR027417">
    <property type="entry name" value="P-loop_NTPase"/>
</dbReference>
<sequence>MSLLTCHDLCFSYEGRTVLCDVNFTVEEGDYLAVIGENGAGKSTLMKGLLQLKKPTSGELIYGDGLTGKEIGYLPQQTRVQKDFPASVYEVVLSGCLNHLGRHFFYGKKWKKYAEEKMELLGIAELRNCCYRDLSGGQQQRVLLARALCACRKMLLLDEPVTGLDPVVTDELYQMIRVLHEEEKMTVIMISHDVKGAVREADHILHLDGRQLFYGTGEEYRNSEIGRAFLGTGENFGTRQMGELSGETVTGGTSGTTPPGICSCHDADQSKAIPGGACR</sequence>
<dbReference type="InterPro" id="IPR003593">
    <property type="entry name" value="AAA+_ATPase"/>
</dbReference>
<accession>I5AXF9</accession>
<keyword evidence="7" id="KW-1185">Reference proteome</keyword>
<evidence type="ECO:0000256" key="2">
    <source>
        <dbReference type="ARBA" id="ARBA00022448"/>
    </source>
</evidence>
<dbReference type="eggNOG" id="COG1121">
    <property type="taxonomic scope" value="Bacteria"/>
</dbReference>
<dbReference type="InterPro" id="IPR017871">
    <property type="entry name" value="ABC_transporter-like_CS"/>
</dbReference>
<dbReference type="Proteomes" id="UP000005753">
    <property type="component" value="Chromosome"/>
</dbReference>
<reference evidence="6 7" key="2">
    <citation type="submission" date="2012-02" db="EMBL/GenBank/DDBJ databases">
        <title>Improved High-Quality Draft sequence of Eubacterium cellulosolvens 6.</title>
        <authorList>
            <consortium name="US DOE Joint Genome Institute"/>
            <person name="Lucas S."/>
            <person name="Han J."/>
            <person name="Lapidus A."/>
            <person name="Cheng J.-F."/>
            <person name="Goodwin L."/>
            <person name="Pitluck S."/>
            <person name="Peters L."/>
            <person name="Mikhailova N."/>
            <person name="Gu W."/>
            <person name="Detter J.C."/>
            <person name="Han C."/>
            <person name="Tapia R."/>
            <person name="Land M."/>
            <person name="Hauser L."/>
            <person name="Kyrpides N."/>
            <person name="Ivanova N."/>
            <person name="Pagani I."/>
            <person name="Johnson E."/>
            <person name="Mukhopadhyay B."/>
            <person name="Anderson I."/>
            <person name="Woyke T."/>
        </authorList>
    </citation>
    <scope>NUCLEOTIDE SEQUENCE [LARGE SCALE GENOMIC DNA]</scope>
    <source>
        <strain evidence="6 7">6</strain>
    </source>
</reference>
<dbReference type="InterPro" id="IPR050153">
    <property type="entry name" value="Metal_Ion_Import_ABC"/>
</dbReference>
<dbReference type="SUPFAM" id="SSF52540">
    <property type="entry name" value="P-loop containing nucleoside triphosphate hydrolases"/>
    <property type="match status" value="1"/>
</dbReference>
<dbReference type="GO" id="GO:0016887">
    <property type="term" value="F:ATP hydrolysis activity"/>
    <property type="evidence" value="ECO:0007669"/>
    <property type="project" value="InterPro"/>
</dbReference>
<gene>
    <name evidence="6" type="ORF">EubceDRAFT1_2783</name>
</gene>
<feature type="domain" description="ABC transporter" evidence="5">
    <location>
        <begin position="4"/>
        <end position="233"/>
    </location>
</feature>